<dbReference type="AlphaFoldDB" id="A0A197JAR7"/>
<dbReference type="Proteomes" id="UP000078512">
    <property type="component" value="Unassembled WGS sequence"/>
</dbReference>
<gene>
    <name evidence="2" type="ORF">K457DRAFT_1882644</name>
</gene>
<evidence type="ECO:0000313" key="3">
    <source>
        <dbReference type="Proteomes" id="UP000078512"/>
    </source>
</evidence>
<evidence type="ECO:0000313" key="2">
    <source>
        <dbReference type="EMBL" id="OAQ22200.1"/>
    </source>
</evidence>
<dbReference type="EMBL" id="KV442201">
    <property type="protein sequence ID" value="OAQ22200.1"/>
    <property type="molecule type" value="Genomic_DNA"/>
</dbReference>
<name>A0A197JAR7_9FUNG</name>
<reference evidence="2 3" key="1">
    <citation type="submission" date="2016-05" db="EMBL/GenBank/DDBJ databases">
        <title>Genome sequencing reveals origins of a unique bacterial endosymbiosis in the earliest lineages of terrestrial Fungi.</title>
        <authorList>
            <consortium name="DOE Joint Genome Institute"/>
            <person name="Uehling J."/>
            <person name="Gryganskyi A."/>
            <person name="Hameed K."/>
            <person name="Tschaplinski T."/>
            <person name="Misztal P."/>
            <person name="Wu S."/>
            <person name="Desiro A."/>
            <person name="Vande Pol N."/>
            <person name="Du Z.-Y."/>
            <person name="Zienkiewicz A."/>
            <person name="Zienkiewicz K."/>
            <person name="Morin E."/>
            <person name="Tisserant E."/>
            <person name="Splivallo R."/>
            <person name="Hainaut M."/>
            <person name="Henrissat B."/>
            <person name="Ohm R."/>
            <person name="Kuo A."/>
            <person name="Yan J."/>
            <person name="Lipzen A."/>
            <person name="Nolan M."/>
            <person name="Labutti K."/>
            <person name="Barry K."/>
            <person name="Goldstein A."/>
            <person name="Labbe J."/>
            <person name="Schadt C."/>
            <person name="Tuskan G."/>
            <person name="Grigoriev I."/>
            <person name="Martin F."/>
            <person name="Vilgalys R."/>
            <person name="Bonito G."/>
        </authorList>
    </citation>
    <scope>NUCLEOTIDE SEQUENCE [LARGE SCALE GENOMIC DNA]</scope>
    <source>
        <strain evidence="2 3">AG-77</strain>
    </source>
</reference>
<feature type="region of interest" description="Disordered" evidence="1">
    <location>
        <begin position="23"/>
        <end position="45"/>
    </location>
</feature>
<feature type="region of interest" description="Disordered" evidence="1">
    <location>
        <begin position="76"/>
        <end position="95"/>
    </location>
</feature>
<accession>A0A197JAR7</accession>
<keyword evidence="3" id="KW-1185">Reference proteome</keyword>
<sequence length="213" mass="23420">MSYSDPAYFGVYGSLVVSKEQSQLYNSRNNPGTKASTSSRPTYSYNSRNWRAYTERAYRNFLLTFRRGTLLLNSSIGGKDPRLATTNEDDGRSIPQHHLTRSNLAAEHDLGGPPVTGYTQEAVLQPTQRTTTFLHHCSLALTTTLTVVELATHGLTTPGDTTMLATTVNKNSLEDLMFPVVLSFDIGIGGQLHVFGPIIISALDSHIWSWPDG</sequence>
<evidence type="ECO:0000256" key="1">
    <source>
        <dbReference type="SAM" id="MobiDB-lite"/>
    </source>
</evidence>
<proteinExistence type="predicted"/>
<organism evidence="2 3">
    <name type="scientific">Linnemannia elongata AG-77</name>
    <dbReference type="NCBI Taxonomy" id="1314771"/>
    <lineage>
        <taxon>Eukaryota</taxon>
        <taxon>Fungi</taxon>
        <taxon>Fungi incertae sedis</taxon>
        <taxon>Mucoromycota</taxon>
        <taxon>Mortierellomycotina</taxon>
        <taxon>Mortierellomycetes</taxon>
        <taxon>Mortierellales</taxon>
        <taxon>Mortierellaceae</taxon>
        <taxon>Linnemannia</taxon>
    </lineage>
</organism>
<protein>
    <submittedName>
        <fullName evidence="2">Uncharacterized protein</fullName>
    </submittedName>
</protein>